<proteinExistence type="predicted"/>
<dbReference type="Proteomes" id="UP001295684">
    <property type="component" value="Unassembled WGS sequence"/>
</dbReference>
<feature type="compositionally biased region" description="Basic and acidic residues" evidence="1">
    <location>
        <begin position="120"/>
        <end position="135"/>
    </location>
</feature>
<feature type="region of interest" description="Disordered" evidence="1">
    <location>
        <begin position="120"/>
        <end position="142"/>
    </location>
</feature>
<gene>
    <name evidence="2" type="ORF">ECRASSUSDP1_LOCUS8548</name>
</gene>
<organism evidence="2 3">
    <name type="scientific">Euplotes crassus</name>
    <dbReference type="NCBI Taxonomy" id="5936"/>
    <lineage>
        <taxon>Eukaryota</taxon>
        <taxon>Sar</taxon>
        <taxon>Alveolata</taxon>
        <taxon>Ciliophora</taxon>
        <taxon>Intramacronucleata</taxon>
        <taxon>Spirotrichea</taxon>
        <taxon>Hypotrichia</taxon>
        <taxon>Euplotida</taxon>
        <taxon>Euplotidae</taxon>
        <taxon>Moneuplotes</taxon>
    </lineage>
</organism>
<dbReference type="EMBL" id="CAMPGE010008365">
    <property type="protein sequence ID" value="CAI2367268.1"/>
    <property type="molecule type" value="Genomic_DNA"/>
</dbReference>
<keyword evidence="3" id="KW-1185">Reference proteome</keyword>
<comment type="caution">
    <text evidence="2">The sequence shown here is derived from an EMBL/GenBank/DDBJ whole genome shotgun (WGS) entry which is preliminary data.</text>
</comment>
<evidence type="ECO:0000313" key="2">
    <source>
        <dbReference type="EMBL" id="CAI2367268.1"/>
    </source>
</evidence>
<accession>A0AAD1UDM4</accession>
<reference evidence="2" key="1">
    <citation type="submission" date="2023-07" db="EMBL/GenBank/DDBJ databases">
        <authorList>
            <consortium name="AG Swart"/>
            <person name="Singh M."/>
            <person name="Singh A."/>
            <person name="Seah K."/>
            <person name="Emmerich C."/>
        </authorList>
    </citation>
    <scope>NUCLEOTIDE SEQUENCE</scope>
    <source>
        <strain evidence="2">DP1</strain>
    </source>
</reference>
<evidence type="ECO:0000313" key="3">
    <source>
        <dbReference type="Proteomes" id="UP001295684"/>
    </source>
</evidence>
<protein>
    <submittedName>
        <fullName evidence="2">Uncharacterized protein</fullName>
    </submittedName>
</protein>
<dbReference type="AlphaFoldDB" id="A0AAD1UDM4"/>
<sequence>MCMLDLIKLWIKEKTSPQKKSIRTEMKHQKSLQYHVVYKKEKKKMVFPNLISCFINKNNKRLNKSRKSKQTFCSSFGKSHVKAQDEQKSYQKSLKSKISFNNISLAGVFQKSTFFRENKEKHKRSDGLRLSERKSSQPVMKIPKRSEKEECITLRKVPETTVYLKNFVTLNKKIAEQMKKPKKLSSENLRDKLWNPDIVQNISQKYINDKSRDKFYKTLTTQSSHLRKDICTSTKKHLLALEKKRLKKIMNIPISFC</sequence>
<name>A0AAD1UDM4_EUPCR</name>
<evidence type="ECO:0000256" key="1">
    <source>
        <dbReference type="SAM" id="MobiDB-lite"/>
    </source>
</evidence>